<reference evidence="4" key="1">
    <citation type="journal article" date="2012" name="Nat. Genet.">
        <title>Lifestyle transitions in plant pathogenic Colletotrichum fungi deciphered by genome and transcriptome analyses.</title>
        <authorList>
            <person name="O'Connell R.J."/>
            <person name="Thon M.R."/>
            <person name="Hacquard S."/>
            <person name="Amyotte S.G."/>
            <person name="Kleemann J."/>
            <person name="Torres M.F."/>
            <person name="Damm U."/>
            <person name="Buiate E.A."/>
            <person name="Epstein L."/>
            <person name="Alkan N."/>
            <person name="Altmueller J."/>
            <person name="Alvarado-Balderrama L."/>
            <person name="Bauser C.A."/>
            <person name="Becker C."/>
            <person name="Birren B.W."/>
            <person name="Chen Z."/>
            <person name="Choi J."/>
            <person name="Crouch J.A."/>
            <person name="Duvick J.P."/>
            <person name="Farman M.A."/>
            <person name="Gan P."/>
            <person name="Heiman D."/>
            <person name="Henrissat B."/>
            <person name="Howard R.J."/>
            <person name="Kabbage M."/>
            <person name="Koch C."/>
            <person name="Kracher B."/>
            <person name="Kubo Y."/>
            <person name="Law A.D."/>
            <person name="Lebrun M.-H."/>
            <person name="Lee Y.-H."/>
            <person name="Miyara I."/>
            <person name="Moore N."/>
            <person name="Neumann U."/>
            <person name="Nordstroem K."/>
            <person name="Panaccione D.G."/>
            <person name="Panstruga R."/>
            <person name="Place M."/>
            <person name="Proctor R.H."/>
            <person name="Prusky D."/>
            <person name="Rech G."/>
            <person name="Reinhardt R."/>
            <person name="Rollins J.A."/>
            <person name="Rounsley S."/>
            <person name="Schardl C.L."/>
            <person name="Schwartz D.C."/>
            <person name="Shenoy N."/>
            <person name="Shirasu K."/>
            <person name="Sikhakolli U.R."/>
            <person name="Stueber K."/>
            <person name="Sukno S.A."/>
            <person name="Sweigard J.A."/>
            <person name="Takano Y."/>
            <person name="Takahara H."/>
            <person name="Trail F."/>
            <person name="van der Does H.C."/>
            <person name="Voll L.M."/>
            <person name="Will I."/>
            <person name="Young S."/>
            <person name="Zeng Q."/>
            <person name="Zhang J."/>
            <person name="Zhou S."/>
            <person name="Dickman M.B."/>
            <person name="Schulze-Lefert P."/>
            <person name="Ver Loren van Themaat E."/>
            <person name="Ma L.-J."/>
            <person name="Vaillancourt L.J."/>
        </authorList>
    </citation>
    <scope>NUCLEOTIDE SEQUENCE [LARGE SCALE GENOMIC DNA]</scope>
    <source>
        <strain evidence="4">IMI 349063</strain>
    </source>
</reference>
<gene>
    <name evidence="3" type="ORF">CH063_05212</name>
</gene>
<protein>
    <submittedName>
        <fullName evidence="3">Uncharacterized protein</fullName>
    </submittedName>
</protein>
<proteinExistence type="predicted"/>
<evidence type="ECO:0000256" key="2">
    <source>
        <dbReference type="SAM" id="SignalP"/>
    </source>
</evidence>
<name>H1UY80_COLHI</name>
<dbReference type="Proteomes" id="UP000007174">
    <property type="component" value="Unassembled WGS sequence"/>
</dbReference>
<dbReference type="AlphaFoldDB" id="H1UY80"/>
<accession>H1UY80</accession>
<evidence type="ECO:0000313" key="4">
    <source>
        <dbReference type="Proteomes" id="UP000007174"/>
    </source>
</evidence>
<keyword evidence="2" id="KW-0732">Signal</keyword>
<dbReference type="HOGENOM" id="CLU_2542451_0_0_1"/>
<evidence type="ECO:0000313" key="3">
    <source>
        <dbReference type="EMBL" id="CCF32931.1"/>
    </source>
</evidence>
<dbReference type="VEuPathDB" id="FungiDB:CH63R_11911"/>
<dbReference type="EMBL" id="CACQ02000584">
    <property type="protein sequence ID" value="CCF32931.1"/>
    <property type="molecule type" value="Genomic_DNA"/>
</dbReference>
<feature type="signal peptide" evidence="2">
    <location>
        <begin position="1"/>
        <end position="33"/>
    </location>
</feature>
<feature type="chain" id="PRO_5003554675" evidence="2">
    <location>
        <begin position="34"/>
        <end position="83"/>
    </location>
</feature>
<sequence>MEPKPAGSCVSTTRTIWDLGMCLWLAKFALVKSCRNSTALTIDSWGSFLLSAVASDSNRASGRELQMCPRDTSPRAFSRPWLP</sequence>
<evidence type="ECO:0000256" key="1">
    <source>
        <dbReference type="SAM" id="MobiDB-lite"/>
    </source>
</evidence>
<feature type="region of interest" description="Disordered" evidence="1">
    <location>
        <begin position="58"/>
        <end position="83"/>
    </location>
</feature>
<organism evidence="3 4">
    <name type="scientific">Colletotrichum higginsianum (strain IMI 349063)</name>
    <name type="common">Crucifer anthracnose fungus</name>
    <dbReference type="NCBI Taxonomy" id="759273"/>
    <lineage>
        <taxon>Eukaryota</taxon>
        <taxon>Fungi</taxon>
        <taxon>Dikarya</taxon>
        <taxon>Ascomycota</taxon>
        <taxon>Pezizomycotina</taxon>
        <taxon>Sordariomycetes</taxon>
        <taxon>Hypocreomycetidae</taxon>
        <taxon>Glomerellales</taxon>
        <taxon>Glomerellaceae</taxon>
        <taxon>Colletotrichum</taxon>
        <taxon>Colletotrichum destructivum species complex</taxon>
    </lineage>
</organism>